<dbReference type="EMBL" id="CM047941">
    <property type="protein sequence ID" value="KAI9902333.1"/>
    <property type="molecule type" value="Genomic_DNA"/>
</dbReference>
<gene>
    <name evidence="1" type="ORF">N3K66_001685</name>
</gene>
<evidence type="ECO:0000313" key="2">
    <source>
        <dbReference type="Proteomes" id="UP001163324"/>
    </source>
</evidence>
<dbReference type="Proteomes" id="UP001163324">
    <property type="component" value="Chromosome 2"/>
</dbReference>
<keyword evidence="2" id="KW-1185">Reference proteome</keyword>
<reference evidence="1" key="1">
    <citation type="submission" date="2022-10" db="EMBL/GenBank/DDBJ databases">
        <title>Complete Genome of Trichothecium roseum strain YXFP-22015, a Plant Pathogen Isolated from Citrus.</title>
        <authorList>
            <person name="Wang Y."/>
            <person name="Zhu L."/>
        </authorList>
    </citation>
    <scope>NUCLEOTIDE SEQUENCE</scope>
    <source>
        <strain evidence="1">YXFP-22015</strain>
    </source>
</reference>
<sequence>MESLLPLGGFQLPFQQRLTRLYNDTKKSASDFVKEPVQNEEDPEIKALHRKLRIQKDRLVSWGVEWSESAQKDEIDESLSKAGLSEVVGSIMSTTRDILAEAEPLWLASKRIADGNRSTPDRKAPLVQWDKSRFEDLVHDLTASIDTLYDVSRTRSMGAAARRPTKPSYKSPGADDYRAFEPSRMQTPQVIQPDTLTHLRPKHQDIAPSARGVVLMSKMAYSELTKGTTREQWAPLLLEYAPFDPIYSVTGILPPMSRFEKLSSGLQREPQRSPATWTGLPRLLGYFEDIEKSRFGMVYRFPSSFNAVSIERQTQRTEYNLTTLDTIVGRPEYEPKLEAKFRLAHNLTNTIFDMHARGITHGNLVAANVSFCDIPSKEGSSEGQVDVRRPLISSFDVFPEDSANPSETTSHLSSDRRPSQGSPLSMARDERVFDLYSLATMLLSIGLWTPLDKLLPDSTYGAIPDPLLDQLSLRCGTLYRNAVQACWNAVETEMKGESTGDSLISSVQAKTSRMLEACCILDDVSGFEERSAPAVRAEQAPAPPAPRKPSVASPLPKSTPMDLRDVKSPAPAPDLAPRSEPAPSHAETADTQLDDAASRDAESKERVKLYPNVPLAPEAVDKWNAILMPQINHALRHFYRKNPESVEISLESVGPAPNRTKPTVLVVCTSVGKVRAILKKRVGDLFDHSTGFSLKVCRGHVLRSRRRSLPAFRSMAHRSHVGESFDKNIHSDEEEVEAINPKHQEKPGNGASIGAWIGDRHLPPVSFGGLVLVDDKAYGMTVHHMLDDPETAFGQEETARSSALPGREWFTESYNESSPEDDAEDDEGAYELSDTESEAYSDSDITSDWGDDEDEEDEFEPGDTPGIEPGCGDGYIVTQPALDDVEEGFYPSLDTEDEDHLDTFGLGEIYASSGIRRKQLNGLTHEVDWALFEFNDDRLPSDNYIPRAGGKNVARRPTTKYDDQQIVRPTTVAPSSALPGMQVQCVARTSGLQTGHILPTLTSVKIYGRTSPSHTYQVASMATGGPIDNFSAAMGIPGDSGAWVVDRHNGQLCGHILAWSQRKRVAYICPMDVLLLDIAQTLEASHIKLPGGEAVVSLEDDETSPCRAALGAMELESSQDQSLASASEDEDDDVTAPALVISNNSSKSASAHSLQSMTSRSRSDDQSSNPLRVSSRSDLSVLNGSMNDLRVSRGINVSG</sequence>
<protein>
    <submittedName>
        <fullName evidence="1">Uncharacterized protein</fullName>
    </submittedName>
</protein>
<accession>A0ACC0VA50</accession>
<comment type="caution">
    <text evidence="1">The sequence shown here is derived from an EMBL/GenBank/DDBJ whole genome shotgun (WGS) entry which is preliminary data.</text>
</comment>
<proteinExistence type="predicted"/>
<name>A0ACC0VA50_9HYPO</name>
<evidence type="ECO:0000313" key="1">
    <source>
        <dbReference type="EMBL" id="KAI9902333.1"/>
    </source>
</evidence>
<organism evidence="1 2">
    <name type="scientific">Trichothecium roseum</name>
    <dbReference type="NCBI Taxonomy" id="47278"/>
    <lineage>
        <taxon>Eukaryota</taxon>
        <taxon>Fungi</taxon>
        <taxon>Dikarya</taxon>
        <taxon>Ascomycota</taxon>
        <taxon>Pezizomycotina</taxon>
        <taxon>Sordariomycetes</taxon>
        <taxon>Hypocreomycetidae</taxon>
        <taxon>Hypocreales</taxon>
        <taxon>Hypocreales incertae sedis</taxon>
        <taxon>Trichothecium</taxon>
    </lineage>
</organism>